<dbReference type="GO" id="GO:0008138">
    <property type="term" value="F:protein tyrosine/serine/threonine phosphatase activity"/>
    <property type="evidence" value="ECO:0007669"/>
    <property type="project" value="InterPro"/>
</dbReference>
<feature type="domain" description="Tyrosine specific protein phosphatases" evidence="7">
    <location>
        <begin position="147"/>
        <end position="205"/>
    </location>
</feature>
<dbReference type="GO" id="GO:0004725">
    <property type="term" value="F:protein tyrosine phosphatase activity"/>
    <property type="evidence" value="ECO:0007669"/>
    <property type="project" value="UniProtKB-EC"/>
</dbReference>
<dbReference type="RefSeq" id="XP_020301656.1">
    <property type="nucleotide sequence ID" value="XM_020448177.1"/>
</dbReference>
<keyword evidence="3" id="KW-0378">Hydrolase</keyword>
<organism evidence="8">
    <name type="scientific">Loa loa</name>
    <name type="common">Eye worm</name>
    <name type="synonym">Filaria loa</name>
    <dbReference type="NCBI Taxonomy" id="7209"/>
    <lineage>
        <taxon>Eukaryota</taxon>
        <taxon>Metazoa</taxon>
        <taxon>Ecdysozoa</taxon>
        <taxon>Nematoda</taxon>
        <taxon>Chromadorea</taxon>
        <taxon>Rhabditida</taxon>
        <taxon>Spirurina</taxon>
        <taxon>Spiruromorpha</taxon>
        <taxon>Filarioidea</taxon>
        <taxon>Onchocercidae</taxon>
        <taxon>Loa</taxon>
    </lineage>
</organism>
<evidence type="ECO:0000256" key="5">
    <source>
        <dbReference type="PIRSR" id="PIRSR000941-50"/>
    </source>
</evidence>
<dbReference type="CDD" id="cd14498">
    <property type="entry name" value="DSP"/>
    <property type="match status" value="1"/>
</dbReference>
<dbReference type="InterPro" id="IPR029021">
    <property type="entry name" value="Prot-tyrosine_phosphatase-like"/>
</dbReference>
<evidence type="ECO:0000259" key="6">
    <source>
        <dbReference type="PROSITE" id="PS50054"/>
    </source>
</evidence>
<dbReference type="PANTHER" id="PTHR45848:SF4">
    <property type="entry name" value="DUAL SPECIFICITY PROTEIN PHOSPHATASE 12"/>
    <property type="match status" value="1"/>
</dbReference>
<dbReference type="SUPFAM" id="SSF52799">
    <property type="entry name" value="(Phosphotyrosine protein) phosphatases II"/>
    <property type="match status" value="1"/>
</dbReference>
<evidence type="ECO:0000259" key="7">
    <source>
        <dbReference type="PROSITE" id="PS50056"/>
    </source>
</evidence>
<dbReference type="SMART" id="SM00195">
    <property type="entry name" value="DSPc"/>
    <property type="match status" value="1"/>
</dbReference>
<comment type="similarity">
    <text evidence="1">Belongs to the protein-tyrosine phosphatase family. Non-receptor class dual specificity subfamily.</text>
</comment>
<dbReference type="CTD" id="9947966"/>
<dbReference type="InterPro" id="IPR016278">
    <property type="entry name" value="DUSP12"/>
</dbReference>
<sequence length="414" mass="47005">MIDKIIENLYLSNVQDVLDESRVDRLKNELKITHVLTVTAESIPVEKQIVGISYRFIFALDMDTQDMFAGDLLGTRMIDKIIENLYLSNVQDVLDESRVDRLKNELKITHVLTVTAESIPVEKQIVGISYRFIFALDMDTQDMFAGDLLANALMYIRTSIENNGRILVHCEAGVSRSVFVVAAYLMQKLQWSSSKAIEYIQRIRPIALPNDGFVQQLQIFESCHFVADIQVISQCPLYRNWLLNISSANASFAKFPVDKKSSDSIDSTNIEYRCRKCRKILFNDKHIMRHGVLTPSSVTGDGATETTDCSFGYFISPMEWMSLREHRGKISCSCNEKLGHYDWGGRVCEGMIGRPCGTAGNAAMDLRKSEQGRSNCKDGSEYAKPYRHYHYKATETSSYVEHIQLGVIAKFYES</sequence>
<dbReference type="GO" id="GO:0005634">
    <property type="term" value="C:nucleus"/>
    <property type="evidence" value="ECO:0007669"/>
    <property type="project" value="TreeGrafter"/>
</dbReference>
<dbReference type="InterPro" id="IPR000340">
    <property type="entry name" value="Dual-sp_phosphatase_cat-dom"/>
</dbReference>
<dbReference type="EMBL" id="JH712125">
    <property type="protein sequence ID" value="EFO17978.2"/>
    <property type="molecule type" value="Genomic_DNA"/>
</dbReference>
<evidence type="ECO:0000256" key="4">
    <source>
        <dbReference type="ARBA" id="ARBA00022912"/>
    </source>
</evidence>
<dbReference type="PANTHER" id="PTHR45848">
    <property type="entry name" value="DUAL SPECIFICITY PROTEIN PHOSPHATASE 12 FAMILY MEMBER"/>
    <property type="match status" value="1"/>
</dbReference>
<protein>
    <recommendedName>
        <fullName evidence="2">protein-tyrosine-phosphatase</fullName>
        <ecNumber evidence="2">3.1.3.48</ecNumber>
    </recommendedName>
</protein>
<dbReference type="FunCoup" id="A0A1S0TPS7">
    <property type="interactions" value="2349"/>
</dbReference>
<dbReference type="PROSITE" id="PS50054">
    <property type="entry name" value="TYR_PHOSPHATASE_DUAL"/>
    <property type="match status" value="1"/>
</dbReference>
<dbReference type="PROSITE" id="PS50056">
    <property type="entry name" value="TYR_PHOSPHATASE_2"/>
    <property type="match status" value="1"/>
</dbReference>
<dbReference type="EC" id="3.1.3.48" evidence="2"/>
<feature type="domain" description="Tyrosine-protein phosphatase" evidence="6">
    <location>
        <begin position="77"/>
        <end position="226"/>
    </location>
</feature>
<dbReference type="OMA" id="FAWQGMQ"/>
<gene>
    <name evidence="8" type="ORF">LOAG_10521</name>
</gene>
<dbReference type="KEGG" id="loa:LOAG_10521"/>
<feature type="active site" description="Phosphocysteine intermediate" evidence="5">
    <location>
        <position position="170"/>
    </location>
</feature>
<dbReference type="OrthoDB" id="2017893at2759"/>
<evidence type="ECO:0000256" key="1">
    <source>
        <dbReference type="ARBA" id="ARBA00008601"/>
    </source>
</evidence>
<dbReference type="InParanoid" id="A0A1S0TPS7"/>
<dbReference type="Gene3D" id="3.90.190.10">
    <property type="entry name" value="Protein tyrosine phosphatase superfamily"/>
    <property type="match status" value="2"/>
</dbReference>
<dbReference type="Pfam" id="PF00782">
    <property type="entry name" value="DSPc"/>
    <property type="match status" value="1"/>
</dbReference>
<dbReference type="InterPro" id="IPR020422">
    <property type="entry name" value="TYR_PHOSPHATASE_DUAL_dom"/>
</dbReference>
<reference evidence="8" key="1">
    <citation type="submission" date="2012-04" db="EMBL/GenBank/DDBJ databases">
        <title>The Genome Sequence of Loa loa.</title>
        <authorList>
            <consortium name="The Broad Institute Genome Sequencing Platform"/>
            <consortium name="Broad Institute Genome Sequencing Center for Infectious Disease"/>
            <person name="Nutman T.B."/>
            <person name="Fink D.L."/>
            <person name="Russ C."/>
            <person name="Young S."/>
            <person name="Zeng Q."/>
            <person name="Gargeya S."/>
            <person name="Alvarado L."/>
            <person name="Berlin A."/>
            <person name="Chapman S.B."/>
            <person name="Chen Z."/>
            <person name="Freedman E."/>
            <person name="Gellesch M."/>
            <person name="Goldberg J."/>
            <person name="Griggs A."/>
            <person name="Gujja S."/>
            <person name="Heilman E.R."/>
            <person name="Heiman D."/>
            <person name="Howarth C."/>
            <person name="Mehta T."/>
            <person name="Neiman D."/>
            <person name="Pearson M."/>
            <person name="Roberts A."/>
            <person name="Saif S."/>
            <person name="Shea T."/>
            <person name="Shenoy N."/>
            <person name="Sisk P."/>
            <person name="Stolte C."/>
            <person name="Sykes S."/>
            <person name="White J."/>
            <person name="Yandava C."/>
            <person name="Haas B."/>
            <person name="Henn M.R."/>
            <person name="Nusbaum C."/>
            <person name="Birren B."/>
        </authorList>
    </citation>
    <scope>NUCLEOTIDE SEQUENCE [LARGE SCALE GENOMIC DNA]</scope>
</reference>
<evidence type="ECO:0000256" key="2">
    <source>
        <dbReference type="ARBA" id="ARBA00013064"/>
    </source>
</evidence>
<name>A0A1S0TPS7_LOALO</name>
<proteinExistence type="inferred from homology"/>
<dbReference type="AlphaFoldDB" id="A0A1S0TPS7"/>
<dbReference type="PIRSF" id="PIRSF000941">
    <property type="entry name" value="DUSP12"/>
    <property type="match status" value="1"/>
</dbReference>
<dbReference type="GeneID" id="9947966"/>
<dbReference type="InterPro" id="IPR000387">
    <property type="entry name" value="Tyr_Pase_dom"/>
</dbReference>
<accession>A0A1S0TPS7</accession>
<keyword evidence="4" id="KW-0904">Protein phosphatase</keyword>
<evidence type="ECO:0000256" key="3">
    <source>
        <dbReference type="ARBA" id="ARBA00022801"/>
    </source>
</evidence>
<evidence type="ECO:0000313" key="8">
    <source>
        <dbReference type="EMBL" id="EFO17978.2"/>
    </source>
</evidence>